<feature type="transmembrane region" description="Helical" evidence="8">
    <location>
        <begin position="20"/>
        <end position="45"/>
    </location>
</feature>
<keyword evidence="11" id="KW-1185">Reference proteome</keyword>
<accession>A0ABN9B8U0</accession>
<sequence length="62" mass="7196">MFQMVERTTVDMNHYAVAEFVGRALYGIFTIIMVIVLLNMLIAMITNSFQKIEVRVVPQCER</sequence>
<dbReference type="EMBL" id="CATNWA010002890">
    <property type="protein sequence ID" value="CAI9543984.1"/>
    <property type="molecule type" value="Genomic_DNA"/>
</dbReference>
<evidence type="ECO:0000259" key="9">
    <source>
        <dbReference type="Pfam" id="PF00520"/>
    </source>
</evidence>
<name>A0ABN9B8U0_9NEOB</name>
<evidence type="ECO:0000256" key="4">
    <source>
        <dbReference type="ARBA" id="ARBA00022989"/>
    </source>
</evidence>
<gene>
    <name evidence="10" type="ORF">SPARVUS_LOCUS2396106</name>
</gene>
<keyword evidence="4 8" id="KW-1133">Transmembrane helix</keyword>
<evidence type="ECO:0000256" key="7">
    <source>
        <dbReference type="ARBA" id="ARBA00023303"/>
    </source>
</evidence>
<comment type="caution">
    <text evidence="10">The sequence shown here is derived from an EMBL/GenBank/DDBJ whole genome shotgun (WGS) entry which is preliminary data.</text>
</comment>
<dbReference type="Proteomes" id="UP001162483">
    <property type="component" value="Unassembled WGS sequence"/>
</dbReference>
<keyword evidence="2" id="KW-0813">Transport</keyword>
<evidence type="ECO:0000256" key="5">
    <source>
        <dbReference type="ARBA" id="ARBA00023065"/>
    </source>
</evidence>
<proteinExistence type="predicted"/>
<dbReference type="PANTHER" id="PTHR10117">
    <property type="entry name" value="TRANSIENT RECEPTOR POTENTIAL CHANNEL"/>
    <property type="match status" value="1"/>
</dbReference>
<feature type="domain" description="Ion transport" evidence="9">
    <location>
        <begin position="12"/>
        <end position="54"/>
    </location>
</feature>
<protein>
    <recommendedName>
        <fullName evidence="9">Ion transport domain-containing protein</fullName>
    </recommendedName>
</protein>
<reference evidence="10" key="1">
    <citation type="submission" date="2023-05" db="EMBL/GenBank/DDBJ databases">
        <authorList>
            <person name="Stuckert A."/>
        </authorList>
    </citation>
    <scope>NUCLEOTIDE SEQUENCE</scope>
</reference>
<keyword evidence="3 8" id="KW-0812">Transmembrane</keyword>
<dbReference type="InterPro" id="IPR005821">
    <property type="entry name" value="Ion_trans_dom"/>
</dbReference>
<evidence type="ECO:0000256" key="1">
    <source>
        <dbReference type="ARBA" id="ARBA00004141"/>
    </source>
</evidence>
<organism evidence="10 11">
    <name type="scientific">Staurois parvus</name>
    <dbReference type="NCBI Taxonomy" id="386267"/>
    <lineage>
        <taxon>Eukaryota</taxon>
        <taxon>Metazoa</taxon>
        <taxon>Chordata</taxon>
        <taxon>Craniata</taxon>
        <taxon>Vertebrata</taxon>
        <taxon>Euteleostomi</taxon>
        <taxon>Amphibia</taxon>
        <taxon>Batrachia</taxon>
        <taxon>Anura</taxon>
        <taxon>Neobatrachia</taxon>
        <taxon>Ranoidea</taxon>
        <taxon>Ranidae</taxon>
        <taxon>Staurois</taxon>
    </lineage>
</organism>
<dbReference type="PANTHER" id="PTHR10117:SF6">
    <property type="entry name" value="SHORT TRANSIENT RECEPTOR POTENTIAL CHANNEL 2"/>
    <property type="match status" value="1"/>
</dbReference>
<keyword evidence="7" id="KW-0407">Ion channel</keyword>
<evidence type="ECO:0000256" key="8">
    <source>
        <dbReference type="SAM" id="Phobius"/>
    </source>
</evidence>
<keyword evidence="5" id="KW-0406">Ion transport</keyword>
<comment type="subcellular location">
    <subcellularLocation>
        <location evidence="1">Membrane</location>
        <topology evidence="1">Multi-pass membrane protein</topology>
    </subcellularLocation>
</comment>
<dbReference type="Pfam" id="PF00520">
    <property type="entry name" value="Ion_trans"/>
    <property type="match status" value="1"/>
</dbReference>
<keyword evidence="6 8" id="KW-0472">Membrane</keyword>
<evidence type="ECO:0000313" key="10">
    <source>
        <dbReference type="EMBL" id="CAI9543984.1"/>
    </source>
</evidence>
<evidence type="ECO:0000313" key="11">
    <source>
        <dbReference type="Proteomes" id="UP001162483"/>
    </source>
</evidence>
<evidence type="ECO:0000256" key="3">
    <source>
        <dbReference type="ARBA" id="ARBA00022692"/>
    </source>
</evidence>
<evidence type="ECO:0000256" key="6">
    <source>
        <dbReference type="ARBA" id="ARBA00023136"/>
    </source>
</evidence>
<dbReference type="InterPro" id="IPR002153">
    <property type="entry name" value="TRPC_channel"/>
</dbReference>
<evidence type="ECO:0000256" key="2">
    <source>
        <dbReference type="ARBA" id="ARBA00022448"/>
    </source>
</evidence>